<reference evidence="2 3" key="1">
    <citation type="submission" date="2021-03" db="EMBL/GenBank/DDBJ databases">
        <authorList>
            <person name="So Y."/>
        </authorList>
    </citation>
    <scope>NUCLEOTIDE SEQUENCE [LARGE SCALE GENOMIC DNA]</scope>
    <source>
        <strain evidence="2 3">PWR1</strain>
    </source>
</reference>
<name>A0ABS4AQQ9_9PROT</name>
<accession>A0ABS4AQQ9</accession>
<comment type="caution">
    <text evidence="2">The sequence shown here is derived from an EMBL/GenBank/DDBJ whole genome shotgun (WGS) entry which is preliminary data.</text>
</comment>
<protein>
    <submittedName>
        <fullName evidence="2">Uncharacterized protein</fullName>
    </submittedName>
</protein>
<dbReference type="RefSeq" id="WP_209351082.1">
    <property type="nucleotide sequence ID" value="NZ_JAGIYZ010000005.1"/>
</dbReference>
<feature type="region of interest" description="Disordered" evidence="1">
    <location>
        <begin position="51"/>
        <end position="70"/>
    </location>
</feature>
<sequence length="70" mass="7674">MFGITSIQVLRRLRAALIGLEELLDEDERAGPVRRYLAHIGSAIEGSALDELDRGSARRENPQGLGLSRS</sequence>
<gene>
    <name evidence="2" type="ORF">J5Y09_07230</name>
</gene>
<feature type="compositionally biased region" description="Basic and acidic residues" evidence="1">
    <location>
        <begin position="51"/>
        <end position="61"/>
    </location>
</feature>
<dbReference type="EMBL" id="JAGIYZ010000005">
    <property type="protein sequence ID" value="MBP0463698.1"/>
    <property type="molecule type" value="Genomic_DNA"/>
</dbReference>
<proteinExistence type="predicted"/>
<organism evidence="2 3">
    <name type="scientific">Roseomonas nitratireducens</name>
    <dbReference type="NCBI Taxonomy" id="2820810"/>
    <lineage>
        <taxon>Bacteria</taxon>
        <taxon>Pseudomonadati</taxon>
        <taxon>Pseudomonadota</taxon>
        <taxon>Alphaproteobacteria</taxon>
        <taxon>Acetobacterales</taxon>
        <taxon>Roseomonadaceae</taxon>
        <taxon>Roseomonas</taxon>
    </lineage>
</organism>
<evidence type="ECO:0000313" key="3">
    <source>
        <dbReference type="Proteomes" id="UP000680815"/>
    </source>
</evidence>
<evidence type="ECO:0000256" key="1">
    <source>
        <dbReference type="SAM" id="MobiDB-lite"/>
    </source>
</evidence>
<keyword evidence="3" id="KW-1185">Reference proteome</keyword>
<dbReference type="Proteomes" id="UP000680815">
    <property type="component" value="Unassembled WGS sequence"/>
</dbReference>
<evidence type="ECO:0000313" key="2">
    <source>
        <dbReference type="EMBL" id="MBP0463698.1"/>
    </source>
</evidence>